<name>A0ABU9UD18_9SPIR</name>
<keyword evidence="5" id="KW-0282">Flagellum</keyword>
<dbReference type="SUPFAM" id="SSF141457">
    <property type="entry name" value="BH3618-like"/>
    <property type="match status" value="1"/>
</dbReference>
<sequence>MATRRIETKTNGTIEIDERQILRFTAPILGFDNLTEYALLDYSRPPFYLLQSLEDSQIAFLLIDPCLFRPDYQPAPSRTDLEALGIQDPQELITLAIVTVPADHKQMTANLQGPILINKRTQEARQIISTDERWRTKHKILEEMAAARGA</sequence>
<keyword evidence="4" id="KW-0143">Chaperone</keyword>
<dbReference type="Proteomes" id="UP001466331">
    <property type="component" value="Unassembled WGS sequence"/>
</dbReference>
<gene>
    <name evidence="4" type="primary">fliW</name>
    <name evidence="5" type="ORF">WKV44_08410</name>
</gene>
<dbReference type="InterPro" id="IPR003775">
    <property type="entry name" value="Flagellar_assembly_factor_FliW"/>
</dbReference>
<evidence type="ECO:0000256" key="3">
    <source>
        <dbReference type="ARBA" id="ARBA00022845"/>
    </source>
</evidence>
<protein>
    <recommendedName>
        <fullName evidence="4">Flagellar assembly factor FliW</fullName>
    </recommendedName>
</protein>
<evidence type="ECO:0000313" key="5">
    <source>
        <dbReference type="EMBL" id="MEM5948566.1"/>
    </source>
</evidence>
<dbReference type="EMBL" id="JBCHKQ010000004">
    <property type="protein sequence ID" value="MEM5948566.1"/>
    <property type="molecule type" value="Genomic_DNA"/>
</dbReference>
<keyword evidence="5" id="KW-0966">Cell projection</keyword>
<dbReference type="RefSeq" id="WP_420070017.1">
    <property type="nucleotide sequence ID" value="NZ_JBCHKQ010000004.1"/>
</dbReference>
<comment type="subunit">
    <text evidence="4">Interacts with translational regulator CsrA and flagellin(s).</text>
</comment>
<proteinExistence type="inferred from homology"/>
<keyword evidence="3 4" id="KW-0810">Translation regulation</keyword>
<keyword evidence="6" id="KW-1185">Reference proteome</keyword>
<keyword evidence="2 4" id="KW-1005">Bacterial flagellum biogenesis</keyword>
<dbReference type="PANTHER" id="PTHR39190:SF1">
    <property type="entry name" value="FLAGELLAR ASSEMBLY FACTOR FLIW"/>
    <property type="match status" value="1"/>
</dbReference>
<dbReference type="Gene3D" id="2.30.290.10">
    <property type="entry name" value="BH3618-like"/>
    <property type="match status" value="1"/>
</dbReference>
<accession>A0ABU9UD18</accession>
<dbReference type="InterPro" id="IPR024046">
    <property type="entry name" value="Flagellar_assmbl_FliW_dom_sf"/>
</dbReference>
<dbReference type="Pfam" id="PF02623">
    <property type="entry name" value="FliW"/>
    <property type="match status" value="1"/>
</dbReference>
<dbReference type="HAMAP" id="MF_01185">
    <property type="entry name" value="FliW"/>
    <property type="match status" value="1"/>
</dbReference>
<comment type="function">
    <text evidence="4">Acts as an anti-CsrA protein, binds CsrA and prevents it from repressing translation of its target genes, one of which is flagellin. Binds to flagellin and participates in the assembly of the flagellum.</text>
</comment>
<evidence type="ECO:0000256" key="4">
    <source>
        <dbReference type="HAMAP-Rule" id="MF_01185"/>
    </source>
</evidence>
<keyword evidence="5" id="KW-0969">Cilium</keyword>
<evidence type="ECO:0000256" key="2">
    <source>
        <dbReference type="ARBA" id="ARBA00022795"/>
    </source>
</evidence>
<comment type="similarity">
    <text evidence="4">Belongs to the FliW family.</text>
</comment>
<comment type="subcellular location">
    <subcellularLocation>
        <location evidence="4">Cytoplasm</location>
    </subcellularLocation>
</comment>
<evidence type="ECO:0000313" key="6">
    <source>
        <dbReference type="Proteomes" id="UP001466331"/>
    </source>
</evidence>
<keyword evidence="1 4" id="KW-0963">Cytoplasm</keyword>
<evidence type="ECO:0000256" key="1">
    <source>
        <dbReference type="ARBA" id="ARBA00022490"/>
    </source>
</evidence>
<reference evidence="5 6" key="1">
    <citation type="submission" date="2024-03" db="EMBL/GenBank/DDBJ databases">
        <title>Ignisphaera cupida sp. nov., a hyperthermophilic hydrolytic archaeon from a hot spring of Kamchatka, and proposal of Ignisphaeraceae fam. nov.</title>
        <authorList>
            <person name="Podosokorskaya O.A."/>
            <person name="Elcheninov A.G."/>
            <person name="Maltseva A.I."/>
            <person name="Zayulina K.S."/>
            <person name="Novikov A."/>
            <person name="Merkel A.Y."/>
        </authorList>
    </citation>
    <scope>NUCLEOTIDE SEQUENCE [LARGE SCALE GENOMIC DNA]</scope>
    <source>
        <strain evidence="5 6">38H-sp</strain>
    </source>
</reference>
<dbReference type="PANTHER" id="PTHR39190">
    <property type="entry name" value="FLAGELLAR ASSEMBLY FACTOR FLIW"/>
    <property type="match status" value="1"/>
</dbReference>
<comment type="caution">
    <text evidence="5">The sequence shown here is derived from an EMBL/GenBank/DDBJ whole genome shotgun (WGS) entry which is preliminary data.</text>
</comment>
<organism evidence="5 6">
    <name type="scientific">Rarispira pelagica</name>
    <dbReference type="NCBI Taxonomy" id="3141764"/>
    <lineage>
        <taxon>Bacteria</taxon>
        <taxon>Pseudomonadati</taxon>
        <taxon>Spirochaetota</taxon>
        <taxon>Spirochaetia</taxon>
        <taxon>Winmispirales</taxon>
        <taxon>Winmispiraceae</taxon>
        <taxon>Rarispira</taxon>
    </lineage>
</organism>